<protein>
    <submittedName>
        <fullName evidence="2">Flp pilus assembly pilin Flp</fullName>
    </submittedName>
</protein>
<dbReference type="Proteomes" id="UP001230005">
    <property type="component" value="Unassembled WGS sequence"/>
</dbReference>
<accession>A0ABU0A2T4</accession>
<dbReference type="RefSeq" id="WP_307329983.1">
    <property type="nucleotide sequence ID" value="NZ_JAUSUG010000021.1"/>
</dbReference>
<gene>
    <name evidence="2" type="ORF">J2S74_004433</name>
</gene>
<keyword evidence="1" id="KW-1133">Transmembrane helix</keyword>
<evidence type="ECO:0000313" key="2">
    <source>
        <dbReference type="EMBL" id="MDQ0256988.1"/>
    </source>
</evidence>
<reference evidence="2 3" key="1">
    <citation type="submission" date="2023-07" db="EMBL/GenBank/DDBJ databases">
        <title>Genomic Encyclopedia of Type Strains, Phase IV (KMG-IV): sequencing the most valuable type-strain genomes for metagenomic binning, comparative biology and taxonomic classification.</title>
        <authorList>
            <person name="Goeker M."/>
        </authorList>
    </citation>
    <scope>NUCLEOTIDE SEQUENCE [LARGE SCALE GENOMIC DNA]</scope>
    <source>
        <strain evidence="2 3">DSM 9768</strain>
    </source>
</reference>
<evidence type="ECO:0000313" key="3">
    <source>
        <dbReference type="Proteomes" id="UP001230005"/>
    </source>
</evidence>
<sequence length="76" mass="8279">MSSKLKRLVVEEHGQGMTEYAIVLGVLMVPIVALLTSLGGHIEQMYLDVLSSYDRSNAEEVLLGDEGNSTQIVTPM</sequence>
<name>A0ABU0A2T4_9BACI</name>
<feature type="transmembrane region" description="Helical" evidence="1">
    <location>
        <begin position="20"/>
        <end position="42"/>
    </location>
</feature>
<evidence type="ECO:0000256" key="1">
    <source>
        <dbReference type="SAM" id="Phobius"/>
    </source>
</evidence>
<comment type="caution">
    <text evidence="2">The sequence shown here is derived from an EMBL/GenBank/DDBJ whole genome shotgun (WGS) entry which is preliminary data.</text>
</comment>
<dbReference type="EMBL" id="JAUSUG010000021">
    <property type="protein sequence ID" value="MDQ0256988.1"/>
    <property type="molecule type" value="Genomic_DNA"/>
</dbReference>
<keyword evidence="1" id="KW-0472">Membrane</keyword>
<keyword evidence="1" id="KW-0812">Transmembrane</keyword>
<organism evidence="2 3">
    <name type="scientific">Evansella vedderi</name>
    <dbReference type="NCBI Taxonomy" id="38282"/>
    <lineage>
        <taxon>Bacteria</taxon>
        <taxon>Bacillati</taxon>
        <taxon>Bacillota</taxon>
        <taxon>Bacilli</taxon>
        <taxon>Bacillales</taxon>
        <taxon>Bacillaceae</taxon>
        <taxon>Evansella</taxon>
    </lineage>
</organism>
<keyword evidence="3" id="KW-1185">Reference proteome</keyword>
<proteinExistence type="predicted"/>